<dbReference type="InParanoid" id="A0A2P5FXA5"/>
<feature type="compositionally biased region" description="Basic residues" evidence="7">
    <location>
        <begin position="625"/>
        <end position="634"/>
    </location>
</feature>
<dbReference type="EMBL" id="JXTC01000004">
    <property type="protein sequence ID" value="POO02426.1"/>
    <property type="molecule type" value="Genomic_DNA"/>
</dbReference>
<dbReference type="CDD" id="cd11660">
    <property type="entry name" value="SANT_TRF"/>
    <property type="match status" value="1"/>
</dbReference>
<feature type="compositionally biased region" description="Basic and acidic residues" evidence="7">
    <location>
        <begin position="426"/>
        <end position="441"/>
    </location>
</feature>
<evidence type="ECO:0000313" key="11">
    <source>
        <dbReference type="EMBL" id="POO02426.1"/>
    </source>
</evidence>
<feature type="domain" description="Myb-like" evidence="9">
    <location>
        <begin position="568"/>
        <end position="627"/>
    </location>
</feature>
<dbReference type="InterPro" id="IPR009057">
    <property type="entry name" value="Homeodomain-like_sf"/>
</dbReference>
<feature type="region of interest" description="Disordered" evidence="7">
    <location>
        <begin position="419"/>
        <end position="441"/>
    </location>
</feature>
<dbReference type="PROSITE" id="PS50016">
    <property type="entry name" value="ZF_PHD_2"/>
    <property type="match status" value="1"/>
</dbReference>
<evidence type="ECO:0000256" key="7">
    <source>
        <dbReference type="SAM" id="MobiDB-lite"/>
    </source>
</evidence>
<dbReference type="FunCoup" id="A0A2P5FXA5">
    <property type="interactions" value="158"/>
</dbReference>
<dbReference type="InterPro" id="IPR011011">
    <property type="entry name" value="Znf_FYVE_PHD"/>
</dbReference>
<feature type="compositionally biased region" description="Basic and acidic residues" evidence="7">
    <location>
        <begin position="615"/>
        <end position="624"/>
    </location>
</feature>
<dbReference type="InterPro" id="IPR001005">
    <property type="entry name" value="SANT/Myb"/>
</dbReference>
<gene>
    <name evidence="11" type="ORF">TorRG33x02_014100</name>
</gene>
<evidence type="ECO:0000256" key="1">
    <source>
        <dbReference type="ARBA" id="ARBA00004123"/>
    </source>
</evidence>
<feature type="compositionally biased region" description="Basic and acidic residues" evidence="7">
    <location>
        <begin position="244"/>
        <end position="253"/>
    </location>
</feature>
<keyword evidence="5" id="KW-0539">Nucleus</keyword>
<feature type="region of interest" description="Disordered" evidence="7">
    <location>
        <begin position="202"/>
        <end position="253"/>
    </location>
</feature>
<reference evidence="12" key="1">
    <citation type="submission" date="2016-06" db="EMBL/GenBank/DDBJ databases">
        <title>Parallel loss of symbiosis genes in relatives of nitrogen-fixing non-legume Parasponia.</title>
        <authorList>
            <person name="Van Velzen R."/>
            <person name="Holmer R."/>
            <person name="Bu F."/>
            <person name="Rutten L."/>
            <person name="Van Zeijl A."/>
            <person name="Liu W."/>
            <person name="Santuari L."/>
            <person name="Cao Q."/>
            <person name="Sharma T."/>
            <person name="Shen D."/>
            <person name="Roswanjaya Y."/>
            <person name="Wardhani T."/>
            <person name="Kalhor M.S."/>
            <person name="Jansen J."/>
            <person name="Van den Hoogen J."/>
            <person name="Gungor B."/>
            <person name="Hartog M."/>
            <person name="Hontelez J."/>
            <person name="Verver J."/>
            <person name="Yang W.-C."/>
            <person name="Schijlen E."/>
            <person name="Repin R."/>
            <person name="Schilthuizen M."/>
            <person name="Schranz E."/>
            <person name="Heidstra R."/>
            <person name="Miyata K."/>
            <person name="Fedorova E."/>
            <person name="Kohlen W."/>
            <person name="Bisseling T."/>
            <person name="Smit S."/>
            <person name="Geurts R."/>
        </authorList>
    </citation>
    <scope>NUCLEOTIDE SEQUENCE [LARGE SCALE GENOMIC DNA]</scope>
    <source>
        <strain evidence="12">cv. RG33-2</strain>
    </source>
</reference>
<evidence type="ECO:0000259" key="8">
    <source>
        <dbReference type="PROSITE" id="PS50016"/>
    </source>
</evidence>
<dbReference type="PROSITE" id="PS51294">
    <property type="entry name" value="HTH_MYB"/>
    <property type="match status" value="1"/>
</dbReference>
<evidence type="ECO:0000256" key="6">
    <source>
        <dbReference type="PROSITE-ProRule" id="PRU00146"/>
    </source>
</evidence>
<dbReference type="PANTHER" id="PTHR47863">
    <property type="entry name" value="RING/FYVE/PHD ZINC FINGER SUPERFAMILY PROTEIN"/>
    <property type="match status" value="1"/>
</dbReference>
<comment type="caution">
    <text evidence="11">The sequence shown here is derived from an EMBL/GenBank/DDBJ whole genome shotgun (WGS) entry which is preliminary data.</text>
</comment>
<feature type="region of interest" description="Disordered" evidence="7">
    <location>
        <begin position="610"/>
        <end position="634"/>
    </location>
</feature>
<evidence type="ECO:0000256" key="3">
    <source>
        <dbReference type="ARBA" id="ARBA00022771"/>
    </source>
</evidence>
<keyword evidence="3 6" id="KW-0863">Zinc-finger</keyword>
<organism evidence="11 12">
    <name type="scientific">Trema orientale</name>
    <name type="common">Charcoal tree</name>
    <name type="synonym">Celtis orientalis</name>
    <dbReference type="NCBI Taxonomy" id="63057"/>
    <lineage>
        <taxon>Eukaryota</taxon>
        <taxon>Viridiplantae</taxon>
        <taxon>Streptophyta</taxon>
        <taxon>Embryophyta</taxon>
        <taxon>Tracheophyta</taxon>
        <taxon>Spermatophyta</taxon>
        <taxon>Magnoliopsida</taxon>
        <taxon>eudicotyledons</taxon>
        <taxon>Gunneridae</taxon>
        <taxon>Pentapetalae</taxon>
        <taxon>rosids</taxon>
        <taxon>fabids</taxon>
        <taxon>Rosales</taxon>
        <taxon>Cannabaceae</taxon>
        <taxon>Trema</taxon>
    </lineage>
</organism>
<evidence type="ECO:0000259" key="9">
    <source>
        <dbReference type="PROSITE" id="PS50090"/>
    </source>
</evidence>
<sequence length="634" mass="71108">MDDMVASESTLAWVWVIEAVASFKEVDLSLLQDLVKAAPEIPDDLAKNAKEMVALKCLETLFAAPHNEITSDVPSTQGLKVGFDFSQSCEDVLKRILQESSVPQLSNWNIYPFLSHKRACMKKCTLVELKEAILDGTHPYADFLREKGGLAFPDRAEINTNDYSRDSVTSRPNTTCSDIQYMRVGVNSDRLTVENMSRQLGENLHSGGTLPSKRASFDLNADSNGKDGSDKSEQSSVPLVGKEPLGDLSERDVSVKERELDLAENQMGSMEQGGILKDGPNECSVTKVSQKSSSDEFHKILLKINANAPVMRQGITRDEPCQYLSVDKTNVVREENVCMKCNEAGQMLVCSTNNCQLMVHEKCLESPPRFDDNGNFYCPLCAYCSLDITDCLEPKKKCNVANKKLSACIHMALENLPRGFSNTGQNRDKDHHGKNTEDEYLRERGDNEGFHGEPIANEANNLNVSIVVEEYKERVVKGCLSVRSFEGQQKEVSGNKDGASAKNTHLVLFNQGKAIQQEVQKEQNTDTPKKPIYELDVDGMGISEDDNYESPTRFHKKENHCTILTTPQLKRKRVPWTAEEEQKLKEGVQMFSDKRNTPWRKILESSSHVFKKGRTSSDLKDKWKNMCKRSPKSK</sequence>
<keyword evidence="2" id="KW-0479">Metal-binding</keyword>
<comment type="subcellular location">
    <subcellularLocation>
        <location evidence="1">Nucleus</location>
    </subcellularLocation>
</comment>
<dbReference type="Pfam" id="PF00249">
    <property type="entry name" value="Myb_DNA-binding"/>
    <property type="match status" value="1"/>
</dbReference>
<dbReference type="InterPro" id="IPR017930">
    <property type="entry name" value="Myb_dom"/>
</dbReference>
<name>A0A2P5FXA5_TREOI</name>
<dbReference type="SMART" id="SM00249">
    <property type="entry name" value="PHD"/>
    <property type="match status" value="1"/>
</dbReference>
<accession>A0A2P5FXA5</accession>
<evidence type="ECO:0000256" key="2">
    <source>
        <dbReference type="ARBA" id="ARBA00022723"/>
    </source>
</evidence>
<dbReference type="InterPro" id="IPR001965">
    <property type="entry name" value="Znf_PHD"/>
</dbReference>
<evidence type="ECO:0000256" key="5">
    <source>
        <dbReference type="ARBA" id="ARBA00023242"/>
    </source>
</evidence>
<evidence type="ECO:0000259" key="10">
    <source>
        <dbReference type="PROSITE" id="PS51294"/>
    </source>
</evidence>
<dbReference type="Gene3D" id="1.10.10.60">
    <property type="entry name" value="Homeodomain-like"/>
    <property type="match status" value="1"/>
</dbReference>
<evidence type="ECO:0000313" key="12">
    <source>
        <dbReference type="Proteomes" id="UP000237000"/>
    </source>
</evidence>
<dbReference type="Proteomes" id="UP000237000">
    <property type="component" value="Unassembled WGS sequence"/>
</dbReference>
<dbReference type="AlphaFoldDB" id="A0A2P5FXA5"/>
<dbReference type="InterPro" id="IPR019787">
    <property type="entry name" value="Znf_PHD-finger"/>
</dbReference>
<dbReference type="PROSITE" id="PS50090">
    <property type="entry name" value="MYB_LIKE"/>
    <property type="match status" value="1"/>
</dbReference>
<feature type="domain" description="HTH myb-type" evidence="10">
    <location>
        <begin position="570"/>
        <end position="631"/>
    </location>
</feature>
<proteinExistence type="predicted"/>
<dbReference type="InterPro" id="IPR013083">
    <property type="entry name" value="Znf_RING/FYVE/PHD"/>
</dbReference>
<keyword evidence="4" id="KW-0862">Zinc</keyword>
<dbReference type="OrthoDB" id="608866at2759"/>
<dbReference type="InterPro" id="IPR019786">
    <property type="entry name" value="Zinc_finger_PHD-type_CS"/>
</dbReference>
<protein>
    <submittedName>
        <fullName evidence="11">GAMYB transcription factor</fullName>
    </submittedName>
</protein>
<dbReference type="PROSITE" id="PS01359">
    <property type="entry name" value="ZF_PHD_1"/>
    <property type="match status" value="1"/>
</dbReference>
<dbReference type="GO" id="GO:0008270">
    <property type="term" value="F:zinc ion binding"/>
    <property type="evidence" value="ECO:0007669"/>
    <property type="project" value="UniProtKB-KW"/>
</dbReference>
<feature type="domain" description="PHD-type" evidence="8">
    <location>
        <begin position="335"/>
        <end position="384"/>
    </location>
</feature>
<dbReference type="GO" id="GO:0005634">
    <property type="term" value="C:nucleus"/>
    <property type="evidence" value="ECO:0007669"/>
    <property type="project" value="UniProtKB-SubCell"/>
</dbReference>
<dbReference type="STRING" id="63057.A0A2P5FXA5"/>
<dbReference type="Gene3D" id="3.30.40.10">
    <property type="entry name" value="Zinc/RING finger domain, C3HC4 (zinc finger)"/>
    <property type="match status" value="1"/>
</dbReference>
<dbReference type="SMART" id="SM00717">
    <property type="entry name" value="SANT"/>
    <property type="match status" value="1"/>
</dbReference>
<dbReference type="SUPFAM" id="SSF57903">
    <property type="entry name" value="FYVE/PHD zinc finger"/>
    <property type="match status" value="1"/>
</dbReference>
<feature type="compositionally biased region" description="Basic and acidic residues" evidence="7">
    <location>
        <begin position="224"/>
        <end position="233"/>
    </location>
</feature>
<dbReference type="PANTHER" id="PTHR47863:SF4">
    <property type="entry name" value="RING_FYVE_PHD ZINC FINGER SUPERFAMILY PROTEIN"/>
    <property type="match status" value="1"/>
</dbReference>
<keyword evidence="12" id="KW-1185">Reference proteome</keyword>
<dbReference type="SUPFAM" id="SSF46689">
    <property type="entry name" value="Homeodomain-like"/>
    <property type="match status" value="1"/>
</dbReference>
<evidence type="ECO:0000256" key="4">
    <source>
        <dbReference type="ARBA" id="ARBA00022833"/>
    </source>
</evidence>